<organism evidence="1 2">
    <name type="scientific">Terrabacter aerolatus</name>
    <dbReference type="NCBI Taxonomy" id="422442"/>
    <lineage>
        <taxon>Bacteria</taxon>
        <taxon>Bacillati</taxon>
        <taxon>Actinomycetota</taxon>
        <taxon>Actinomycetes</taxon>
        <taxon>Micrococcales</taxon>
        <taxon>Intrasporangiaceae</taxon>
        <taxon>Terrabacter</taxon>
    </lineage>
</organism>
<dbReference type="Proteomes" id="UP000321534">
    <property type="component" value="Unassembled WGS sequence"/>
</dbReference>
<proteinExistence type="predicted"/>
<gene>
    <name evidence="1" type="ORF">TAE01_05960</name>
</gene>
<keyword evidence="2" id="KW-1185">Reference proteome</keyword>
<comment type="caution">
    <text evidence="1">The sequence shown here is derived from an EMBL/GenBank/DDBJ whole genome shotgun (WGS) entry which is preliminary data.</text>
</comment>
<evidence type="ECO:0000313" key="2">
    <source>
        <dbReference type="Proteomes" id="UP000321534"/>
    </source>
</evidence>
<protein>
    <submittedName>
        <fullName evidence="1">Uncharacterized protein</fullName>
    </submittedName>
</protein>
<reference evidence="1 2" key="1">
    <citation type="submission" date="2019-07" db="EMBL/GenBank/DDBJ databases">
        <title>Whole genome shotgun sequence of Terrabacter aerolatus NBRC 106305.</title>
        <authorList>
            <person name="Hosoyama A."/>
            <person name="Uohara A."/>
            <person name="Ohji S."/>
            <person name="Ichikawa N."/>
        </authorList>
    </citation>
    <scope>NUCLEOTIDE SEQUENCE [LARGE SCALE GENOMIC DNA]</scope>
    <source>
        <strain evidence="1 2">NBRC 106305</strain>
    </source>
</reference>
<dbReference type="AlphaFoldDB" id="A0A512CX56"/>
<accession>A0A512CX56</accession>
<dbReference type="EMBL" id="BJYX01000002">
    <property type="protein sequence ID" value="GEO28786.1"/>
    <property type="molecule type" value="Genomic_DNA"/>
</dbReference>
<evidence type="ECO:0000313" key="1">
    <source>
        <dbReference type="EMBL" id="GEO28786.1"/>
    </source>
</evidence>
<sequence length="96" mass="9834">MVRVPFCAAAVTRVSTDTSVASAAGVVVKTTGSVVGVGDDDGESDPLDEDEEPAGLPFSAVAVALQAVTPSMATTAIPETTAERMLDFTREYPSQT</sequence>
<name>A0A512CX56_9MICO</name>